<dbReference type="Pfam" id="PF00083">
    <property type="entry name" value="Sugar_tr"/>
    <property type="match status" value="1"/>
</dbReference>
<dbReference type="InterPro" id="IPR036259">
    <property type="entry name" value="MFS_trans_sf"/>
</dbReference>
<dbReference type="GO" id="GO:0022857">
    <property type="term" value="F:transmembrane transporter activity"/>
    <property type="evidence" value="ECO:0007669"/>
    <property type="project" value="InterPro"/>
</dbReference>
<feature type="transmembrane region" description="Helical" evidence="11">
    <location>
        <begin position="418"/>
        <end position="441"/>
    </location>
</feature>
<feature type="transmembrane region" description="Helical" evidence="11">
    <location>
        <begin position="319"/>
        <end position="337"/>
    </location>
</feature>
<keyword evidence="7 11" id="KW-1133">Transmembrane helix</keyword>
<organism evidence="13 14">
    <name type="scientific">Actinotalea soli</name>
    <dbReference type="NCBI Taxonomy" id="2819234"/>
    <lineage>
        <taxon>Bacteria</taxon>
        <taxon>Bacillati</taxon>
        <taxon>Actinomycetota</taxon>
        <taxon>Actinomycetes</taxon>
        <taxon>Micrococcales</taxon>
        <taxon>Cellulomonadaceae</taxon>
        <taxon>Actinotalea</taxon>
    </lineage>
</organism>
<gene>
    <name evidence="13" type="ORF">J4G33_12495</name>
</gene>
<feature type="transmembrane region" description="Helical" evidence="11">
    <location>
        <begin position="123"/>
        <end position="144"/>
    </location>
</feature>
<evidence type="ECO:0000259" key="12">
    <source>
        <dbReference type="PROSITE" id="PS50850"/>
    </source>
</evidence>
<comment type="similarity">
    <text evidence="2 9">Belongs to the major facilitator superfamily. Sugar transporter (TC 2.A.1.1) family.</text>
</comment>
<evidence type="ECO:0000256" key="11">
    <source>
        <dbReference type="SAM" id="Phobius"/>
    </source>
</evidence>
<dbReference type="InterPro" id="IPR050814">
    <property type="entry name" value="Myo-inositol_Transporter"/>
</dbReference>
<dbReference type="NCBIfam" id="TIGR00879">
    <property type="entry name" value="SP"/>
    <property type="match status" value="1"/>
</dbReference>
<evidence type="ECO:0000313" key="14">
    <source>
        <dbReference type="Proteomes" id="UP000664209"/>
    </source>
</evidence>
<feature type="transmembrane region" description="Helical" evidence="11">
    <location>
        <begin position="198"/>
        <end position="217"/>
    </location>
</feature>
<evidence type="ECO:0000256" key="5">
    <source>
        <dbReference type="ARBA" id="ARBA00022597"/>
    </source>
</evidence>
<dbReference type="PANTHER" id="PTHR48020:SF12">
    <property type="entry name" value="PROTON MYO-INOSITOL COTRANSPORTER"/>
    <property type="match status" value="1"/>
</dbReference>
<dbReference type="PROSITE" id="PS00216">
    <property type="entry name" value="SUGAR_TRANSPORT_1"/>
    <property type="match status" value="1"/>
</dbReference>
<keyword evidence="8 11" id="KW-0472">Membrane</keyword>
<evidence type="ECO:0000256" key="8">
    <source>
        <dbReference type="ARBA" id="ARBA00023136"/>
    </source>
</evidence>
<feature type="transmembrane region" description="Helical" evidence="11">
    <location>
        <begin position="156"/>
        <end position="178"/>
    </location>
</feature>
<dbReference type="Gene3D" id="1.20.1250.20">
    <property type="entry name" value="MFS general substrate transporter like domains"/>
    <property type="match status" value="2"/>
</dbReference>
<proteinExistence type="inferred from homology"/>
<name>A0A939LRA1_9CELL</name>
<dbReference type="InterPro" id="IPR047984">
    <property type="entry name" value="XylE-like"/>
</dbReference>
<evidence type="ECO:0000256" key="10">
    <source>
        <dbReference type="SAM" id="MobiDB-lite"/>
    </source>
</evidence>
<dbReference type="SUPFAM" id="SSF103473">
    <property type="entry name" value="MFS general substrate transporter"/>
    <property type="match status" value="1"/>
</dbReference>
<evidence type="ECO:0000256" key="2">
    <source>
        <dbReference type="ARBA" id="ARBA00010992"/>
    </source>
</evidence>
<dbReference type="Proteomes" id="UP000664209">
    <property type="component" value="Unassembled WGS sequence"/>
</dbReference>
<evidence type="ECO:0000256" key="1">
    <source>
        <dbReference type="ARBA" id="ARBA00004651"/>
    </source>
</evidence>
<dbReference type="InterPro" id="IPR020846">
    <property type="entry name" value="MFS_dom"/>
</dbReference>
<reference evidence="13" key="1">
    <citation type="submission" date="2021-03" db="EMBL/GenBank/DDBJ databases">
        <title>Actinotalea soli sp. nov., isolated from soil.</title>
        <authorList>
            <person name="Ping W."/>
            <person name="Zhang J."/>
        </authorList>
    </citation>
    <scope>NUCLEOTIDE SEQUENCE</scope>
    <source>
        <strain evidence="13">BY-33</strain>
    </source>
</reference>
<feature type="domain" description="Major facilitator superfamily (MFS) profile" evidence="12">
    <location>
        <begin position="32"/>
        <end position="471"/>
    </location>
</feature>
<evidence type="ECO:0000256" key="6">
    <source>
        <dbReference type="ARBA" id="ARBA00022692"/>
    </source>
</evidence>
<comment type="subcellular location">
    <subcellularLocation>
        <location evidence="1">Cell membrane</location>
        <topology evidence="1">Multi-pass membrane protein</topology>
    </subcellularLocation>
</comment>
<dbReference type="RefSeq" id="WP_208056293.1">
    <property type="nucleotide sequence ID" value="NZ_JAGEMK010000006.1"/>
</dbReference>
<evidence type="ECO:0000256" key="3">
    <source>
        <dbReference type="ARBA" id="ARBA00022448"/>
    </source>
</evidence>
<sequence length="496" mass="52376">MAHDQGSADQSSSSSSGSPDEERYNTSRAVLLAAVAALGGFLFGFDTAVINGAVTAIREEFGMGSGLTGFAVASALLGCALGAWLAGRLADRQGRVRVMMLASALFTISAIGSGLAQGPWDLILWRVIGGLGVGAASVIAPAYIAEISPASIRGRLGSLQQLAIVIGIFVALLSNYFIATSAGGAGQPSLFGLEAWRVMFMTELIPAVAYGLLALTIPESPRYLVSQGEDRTARKVLGSVLRSGIDERLREIKRTVSRETRSSVRDLKGPALGLLPIVWVGILLSLFQQFVGINVIFYYSSALWQQVGFSEEDSMAVTVITSVTNIVVTLIAIAFIDKVGRRRLLLTGSAGMFVSLGALAWIFATAPLEDGEPALTGTAGTVALIAANLFVVFFGMSWGPTVWVLLGEMFTNRIRASALGVAAGAQWLGNFAISTTFPILADAGLGIAYGLYTTFALLSFFFVWLFVPETKGRQLEDMVDTGGRVRRDRPAPATPG</sequence>
<feature type="transmembrane region" description="Helical" evidence="11">
    <location>
        <begin position="271"/>
        <end position="299"/>
    </location>
</feature>
<keyword evidence="4" id="KW-1003">Cell membrane</keyword>
<evidence type="ECO:0000256" key="7">
    <source>
        <dbReference type="ARBA" id="ARBA00022989"/>
    </source>
</evidence>
<feature type="region of interest" description="Disordered" evidence="10">
    <location>
        <begin position="1"/>
        <end position="22"/>
    </location>
</feature>
<dbReference type="PROSITE" id="PS50850">
    <property type="entry name" value="MFS"/>
    <property type="match status" value="1"/>
</dbReference>
<feature type="transmembrane region" description="Helical" evidence="11">
    <location>
        <begin position="29"/>
        <end position="54"/>
    </location>
</feature>
<keyword evidence="3 9" id="KW-0813">Transport</keyword>
<feature type="transmembrane region" description="Helical" evidence="11">
    <location>
        <begin position="447"/>
        <end position="467"/>
    </location>
</feature>
<dbReference type="PANTHER" id="PTHR48020">
    <property type="entry name" value="PROTON MYO-INOSITOL COTRANSPORTER"/>
    <property type="match status" value="1"/>
</dbReference>
<dbReference type="AlphaFoldDB" id="A0A939LRA1"/>
<feature type="transmembrane region" description="Helical" evidence="11">
    <location>
        <begin position="98"/>
        <end position="117"/>
    </location>
</feature>
<accession>A0A939LRA1</accession>
<dbReference type="CDD" id="cd17359">
    <property type="entry name" value="MFS_XylE_like"/>
    <property type="match status" value="1"/>
</dbReference>
<dbReference type="EMBL" id="JAGEMK010000006">
    <property type="protein sequence ID" value="MBO1752624.1"/>
    <property type="molecule type" value="Genomic_DNA"/>
</dbReference>
<keyword evidence="5" id="KW-0762">Sugar transport</keyword>
<feature type="transmembrane region" description="Helical" evidence="11">
    <location>
        <begin position="66"/>
        <end position="86"/>
    </location>
</feature>
<dbReference type="InterPro" id="IPR005828">
    <property type="entry name" value="MFS_sugar_transport-like"/>
</dbReference>
<comment type="caution">
    <text evidence="13">The sequence shown here is derived from an EMBL/GenBank/DDBJ whole genome shotgun (WGS) entry which is preliminary data.</text>
</comment>
<dbReference type="InterPro" id="IPR003663">
    <property type="entry name" value="Sugar/inositol_transpt"/>
</dbReference>
<evidence type="ECO:0000313" key="13">
    <source>
        <dbReference type="EMBL" id="MBO1752624.1"/>
    </source>
</evidence>
<keyword evidence="6 11" id="KW-0812">Transmembrane</keyword>
<dbReference type="GO" id="GO:0005886">
    <property type="term" value="C:plasma membrane"/>
    <property type="evidence" value="ECO:0007669"/>
    <property type="project" value="UniProtKB-SubCell"/>
</dbReference>
<feature type="compositionally biased region" description="Low complexity" evidence="10">
    <location>
        <begin position="1"/>
        <end position="18"/>
    </location>
</feature>
<protein>
    <submittedName>
        <fullName evidence="13">Sugar porter family MFS transporter</fullName>
    </submittedName>
</protein>
<dbReference type="PRINTS" id="PR00171">
    <property type="entry name" value="SUGRTRNSPORT"/>
</dbReference>
<feature type="transmembrane region" description="Helical" evidence="11">
    <location>
        <begin position="344"/>
        <end position="364"/>
    </location>
</feature>
<evidence type="ECO:0000256" key="4">
    <source>
        <dbReference type="ARBA" id="ARBA00022475"/>
    </source>
</evidence>
<feature type="transmembrane region" description="Helical" evidence="11">
    <location>
        <begin position="384"/>
        <end position="406"/>
    </location>
</feature>
<dbReference type="InterPro" id="IPR005829">
    <property type="entry name" value="Sugar_transporter_CS"/>
</dbReference>
<dbReference type="PROSITE" id="PS00217">
    <property type="entry name" value="SUGAR_TRANSPORT_2"/>
    <property type="match status" value="1"/>
</dbReference>
<dbReference type="FunFam" id="1.20.1250.20:FF:000122">
    <property type="entry name" value="D-xylose transporter XylE"/>
    <property type="match status" value="1"/>
</dbReference>
<evidence type="ECO:0000256" key="9">
    <source>
        <dbReference type="RuleBase" id="RU003346"/>
    </source>
</evidence>
<keyword evidence="14" id="KW-1185">Reference proteome</keyword>